<dbReference type="Proteomes" id="UP001148614">
    <property type="component" value="Unassembled WGS sequence"/>
</dbReference>
<proteinExistence type="inferred from homology"/>
<dbReference type="NCBIfam" id="TIGR00149">
    <property type="entry name" value="TIGR00149_YjbQ"/>
    <property type="match status" value="1"/>
</dbReference>
<dbReference type="FunFam" id="2.60.260.40:FF:000003">
    <property type="entry name" value="NADH dehydrogenase [ubiquinone] iron-sulfur protein 6, mitochondrial"/>
    <property type="match status" value="1"/>
</dbReference>
<dbReference type="InterPro" id="IPR035917">
    <property type="entry name" value="YjbQ-like_sf"/>
</dbReference>
<name>A0A9W8NLU8_9PEZI</name>
<dbReference type="Pfam" id="PF01894">
    <property type="entry name" value="YjbQ"/>
    <property type="match status" value="1"/>
</dbReference>
<reference evidence="3" key="1">
    <citation type="submission" date="2022-07" db="EMBL/GenBank/DDBJ databases">
        <title>Genome Sequence of Xylaria arbuscula.</title>
        <authorList>
            <person name="Buettner E."/>
        </authorList>
    </citation>
    <scope>NUCLEOTIDE SEQUENCE</scope>
    <source>
        <strain evidence="3">VT107</strain>
    </source>
</reference>
<dbReference type="InterPro" id="IPR001602">
    <property type="entry name" value="UPF0047_YjbQ-like"/>
</dbReference>
<gene>
    <name evidence="3" type="ORF">NPX13_g1540</name>
</gene>
<sequence>MRECLSAEDNLWRVPTTCSAKPLTGVDYQVAVPDALCKRDDPETKGEEDSLGLTENVERGLKQAPNRTEIWSRSQRPRAAAMTGPRFEQTEFDLQPAAKAAIELIHKQPVRWTHERMVACDGGGGPAGHPRVYINTDKPEIATCGYCGLPFISDPASCNLHIPPIALLVGIARPIVLVELQRPCLPIVLRLLERRLPAAQSNAGGTPPKATQNISNAVIQHHPVVLVIAKPHNPCAPPFCPRGTVPGSVSLSLRTPVCLSEPLQPETTTTPASSEKQFTLPARSRGSYLITSEVMEALPEIGQYKIGLLNLFVQHTSCALSLNENWDEDVRADMSDALDRIAPEAHIKSALIGASVTIPIKDGKLATGTWQGIWYLEFRASRHQRRVMATIQGEKA</sequence>
<dbReference type="PANTHER" id="PTHR30615">
    <property type="entry name" value="UNCHARACTERIZED PROTEIN YJBQ-RELATED"/>
    <property type="match status" value="1"/>
</dbReference>
<accession>A0A9W8NLU8</accession>
<dbReference type="Gene3D" id="2.60.120.460">
    <property type="entry name" value="YjbQ-like"/>
    <property type="match status" value="1"/>
</dbReference>
<dbReference type="PROSITE" id="PS01314">
    <property type="entry name" value="UPF0047"/>
    <property type="match status" value="1"/>
</dbReference>
<dbReference type="PANTHER" id="PTHR30615:SF8">
    <property type="entry name" value="UPF0047 PROTEIN C4A8.02C"/>
    <property type="match status" value="1"/>
</dbReference>
<organism evidence="3 4">
    <name type="scientific">Xylaria arbuscula</name>
    <dbReference type="NCBI Taxonomy" id="114810"/>
    <lineage>
        <taxon>Eukaryota</taxon>
        <taxon>Fungi</taxon>
        <taxon>Dikarya</taxon>
        <taxon>Ascomycota</taxon>
        <taxon>Pezizomycotina</taxon>
        <taxon>Sordariomycetes</taxon>
        <taxon>Xylariomycetidae</taxon>
        <taxon>Xylariales</taxon>
        <taxon>Xylariaceae</taxon>
        <taxon>Xylaria</taxon>
    </lineage>
</organism>
<protein>
    <recommendedName>
        <fullName evidence="2">Zinc finger CHCC-type domain-containing protein</fullName>
    </recommendedName>
</protein>
<dbReference type="VEuPathDB" id="FungiDB:F4678DRAFT_460991"/>
<evidence type="ECO:0000313" key="4">
    <source>
        <dbReference type="Proteomes" id="UP001148614"/>
    </source>
</evidence>
<evidence type="ECO:0000256" key="1">
    <source>
        <dbReference type="ARBA" id="ARBA00005534"/>
    </source>
</evidence>
<dbReference type="InterPro" id="IPR019401">
    <property type="entry name" value="Znf_CHCC"/>
</dbReference>
<comment type="caution">
    <text evidence="3">The sequence shown here is derived from an EMBL/GenBank/DDBJ whole genome shotgun (WGS) entry which is preliminary data.</text>
</comment>
<comment type="similarity">
    <text evidence="1">Belongs to the UPF0047 family.</text>
</comment>
<dbReference type="AlphaFoldDB" id="A0A9W8NLU8"/>
<evidence type="ECO:0000259" key="2">
    <source>
        <dbReference type="Pfam" id="PF10276"/>
    </source>
</evidence>
<dbReference type="Pfam" id="PF10276">
    <property type="entry name" value="zf-CHCC"/>
    <property type="match status" value="1"/>
</dbReference>
<keyword evidence="4" id="KW-1185">Reference proteome</keyword>
<dbReference type="SUPFAM" id="SSF111038">
    <property type="entry name" value="YjbQ-like"/>
    <property type="match status" value="1"/>
</dbReference>
<dbReference type="VEuPathDB" id="FungiDB:F4678DRAFT_431354"/>
<feature type="domain" description="Zinc finger CHCC-type" evidence="2">
    <location>
        <begin position="116"/>
        <end position="151"/>
    </location>
</feature>
<evidence type="ECO:0000313" key="3">
    <source>
        <dbReference type="EMBL" id="KAJ3579020.1"/>
    </source>
</evidence>
<dbReference type="Gene3D" id="2.60.260.40">
    <property type="entry name" value="q5lls5 like domains"/>
    <property type="match status" value="1"/>
</dbReference>
<dbReference type="EMBL" id="JANPWZ010000141">
    <property type="protein sequence ID" value="KAJ3579020.1"/>
    <property type="molecule type" value="Genomic_DNA"/>
</dbReference>